<dbReference type="AlphaFoldDB" id="A0A2S8HWP9"/>
<dbReference type="GO" id="GO:0000160">
    <property type="term" value="P:phosphorelay signal transduction system"/>
    <property type="evidence" value="ECO:0007669"/>
    <property type="project" value="InterPro"/>
</dbReference>
<evidence type="ECO:0000256" key="1">
    <source>
        <dbReference type="PROSITE-ProRule" id="PRU00169"/>
    </source>
</evidence>
<dbReference type="Pfam" id="PF00072">
    <property type="entry name" value="Response_reg"/>
    <property type="match status" value="1"/>
</dbReference>
<comment type="caution">
    <text evidence="3">The sequence shown here is derived from an EMBL/GenBank/DDBJ whole genome shotgun (WGS) entry which is preliminary data.</text>
</comment>
<protein>
    <recommendedName>
        <fullName evidence="2">Response regulatory domain-containing protein</fullName>
    </recommendedName>
</protein>
<feature type="domain" description="Response regulatory" evidence="2">
    <location>
        <begin position="3"/>
        <end position="90"/>
    </location>
</feature>
<dbReference type="SUPFAM" id="SSF52172">
    <property type="entry name" value="CheY-like"/>
    <property type="match status" value="1"/>
</dbReference>
<sequence>MIKVAISDAHSVIRSGVRRTLEATDEFTVVGEAYDRDSTLALVHSIDADVLTLGLIMPGVSGVELRGGLARSDSFLRFLSGASEAIMLPI</sequence>
<evidence type="ECO:0000313" key="3">
    <source>
        <dbReference type="EMBL" id="PQP06901.1"/>
    </source>
</evidence>
<accession>A0A2S8HWP9</accession>
<dbReference type="Gene3D" id="3.40.50.2300">
    <property type="match status" value="1"/>
</dbReference>
<name>A0A2S8HWP9_BURCE</name>
<evidence type="ECO:0000313" key="4">
    <source>
        <dbReference type="Proteomes" id="UP000238206"/>
    </source>
</evidence>
<evidence type="ECO:0000259" key="2">
    <source>
        <dbReference type="PROSITE" id="PS50110"/>
    </source>
</evidence>
<comment type="caution">
    <text evidence="1">Lacks conserved residue(s) required for the propagation of feature annotation.</text>
</comment>
<dbReference type="InterPro" id="IPR001789">
    <property type="entry name" value="Sig_transdc_resp-reg_receiver"/>
</dbReference>
<proteinExistence type="predicted"/>
<organism evidence="3 4">
    <name type="scientific">Burkholderia cepacia</name>
    <name type="common">Pseudomonas cepacia</name>
    <dbReference type="NCBI Taxonomy" id="292"/>
    <lineage>
        <taxon>Bacteria</taxon>
        <taxon>Pseudomonadati</taxon>
        <taxon>Pseudomonadota</taxon>
        <taxon>Betaproteobacteria</taxon>
        <taxon>Burkholderiales</taxon>
        <taxon>Burkholderiaceae</taxon>
        <taxon>Burkholderia</taxon>
        <taxon>Burkholderia cepacia complex</taxon>
    </lineage>
</organism>
<reference evidence="3 4" key="1">
    <citation type="submission" date="2018-02" db="EMBL/GenBank/DDBJ databases">
        <title>Draft genome sequencing of Burkholderia cepacia Y14-15.</title>
        <authorList>
            <person name="Zheng B.-X."/>
        </authorList>
    </citation>
    <scope>NUCLEOTIDE SEQUENCE [LARGE SCALE GENOMIC DNA]</scope>
    <source>
        <strain evidence="3 4">Y14-15</strain>
    </source>
</reference>
<dbReference type="EMBL" id="PUIQ01000137">
    <property type="protein sequence ID" value="PQP06901.1"/>
    <property type="molecule type" value="Genomic_DNA"/>
</dbReference>
<dbReference type="Proteomes" id="UP000238206">
    <property type="component" value="Unassembled WGS sequence"/>
</dbReference>
<dbReference type="RefSeq" id="WP_105393976.1">
    <property type="nucleotide sequence ID" value="NZ_PUIQ01000137.1"/>
</dbReference>
<dbReference type="InterPro" id="IPR011006">
    <property type="entry name" value="CheY-like_superfamily"/>
</dbReference>
<gene>
    <name evidence="3" type="ORF">C5615_38300</name>
</gene>
<dbReference type="PROSITE" id="PS50110">
    <property type="entry name" value="RESPONSE_REGULATORY"/>
    <property type="match status" value="1"/>
</dbReference>